<keyword evidence="4 6" id="KW-0408">Iron</keyword>
<dbReference type="InterPro" id="IPR002401">
    <property type="entry name" value="Cyt_P450_E_grp-I"/>
</dbReference>
<evidence type="ECO:0000256" key="7">
    <source>
        <dbReference type="SAM" id="Phobius"/>
    </source>
</evidence>
<keyword evidence="2 6" id="KW-0349">Heme</keyword>
<dbReference type="PROSITE" id="PS00086">
    <property type="entry name" value="CYTOCHROME_P450"/>
    <property type="match status" value="1"/>
</dbReference>
<dbReference type="PANTHER" id="PTHR24305:SF152">
    <property type="entry name" value="P450, PUTATIVE (EUROFUNG)-RELATED"/>
    <property type="match status" value="1"/>
</dbReference>
<evidence type="ECO:0000256" key="2">
    <source>
        <dbReference type="ARBA" id="ARBA00022617"/>
    </source>
</evidence>
<dbReference type="PRINTS" id="PR00385">
    <property type="entry name" value="P450"/>
</dbReference>
<evidence type="ECO:0000256" key="6">
    <source>
        <dbReference type="RuleBase" id="RU000461"/>
    </source>
</evidence>
<keyword evidence="9" id="KW-1185">Reference proteome</keyword>
<dbReference type="Pfam" id="PF00067">
    <property type="entry name" value="p450"/>
    <property type="match status" value="1"/>
</dbReference>
<keyword evidence="7" id="KW-1133">Transmembrane helix</keyword>
<evidence type="ECO:0000256" key="5">
    <source>
        <dbReference type="ARBA" id="ARBA00023180"/>
    </source>
</evidence>
<keyword evidence="6 8" id="KW-0503">Monooxygenase</keyword>
<accession>A0ABQ0CR83</accession>
<name>A0ABQ0CR83_9HYPO</name>
<evidence type="ECO:0000256" key="4">
    <source>
        <dbReference type="ARBA" id="ARBA00023004"/>
    </source>
</evidence>
<dbReference type="Proteomes" id="UP001562357">
    <property type="component" value="Unassembled WGS sequence"/>
</dbReference>
<dbReference type="InterPro" id="IPR017972">
    <property type="entry name" value="Cyt_P450_CS"/>
</dbReference>
<dbReference type="InterPro" id="IPR036396">
    <property type="entry name" value="Cyt_P450_sf"/>
</dbReference>
<feature type="transmembrane region" description="Helical" evidence="7">
    <location>
        <begin position="16"/>
        <end position="38"/>
    </location>
</feature>
<protein>
    <submittedName>
        <fullName evidence="8">Elymoclavine monooxygenase</fullName>
    </submittedName>
</protein>
<evidence type="ECO:0000313" key="9">
    <source>
        <dbReference type="Proteomes" id="UP001562357"/>
    </source>
</evidence>
<dbReference type="InterPro" id="IPR050121">
    <property type="entry name" value="Cytochrome_P450_monoxygenase"/>
</dbReference>
<dbReference type="InterPro" id="IPR001128">
    <property type="entry name" value="Cyt_P450"/>
</dbReference>
<evidence type="ECO:0000256" key="3">
    <source>
        <dbReference type="ARBA" id="ARBA00022723"/>
    </source>
</evidence>
<dbReference type="CDD" id="cd11062">
    <property type="entry name" value="CYP58-like"/>
    <property type="match status" value="1"/>
</dbReference>
<comment type="similarity">
    <text evidence="6">Belongs to the cytochrome P450 family.</text>
</comment>
<sequence length="466" mass="52757">MHGWQATSFRWNAGQLFALAFVGSIVSWLCLVFHRLFLHPLRNVPGPKLAAATSWYEFYQDVILDGHYLKDYPRLHAQYGPIVRMSPNRVHVDDVAFYHKVYSTRTRYLKEPAMFKFAGELDALAFVLDPAEHKIRRGVVNPLFTPRAVLDFSPTALQIIKAALEKVEEARESGLPVSLKKLESSLVIDVVVKLCFGKDMNCVREAERCNGLVESMTALSRRFSLVKHFPFLGNAVKSFPNRFMAHILPGFVEFRNQCAELVTEVRERHQKGIFADETGRQTVFDAMIAAEPQRPTDGFVDEAFALVFGGTDTTVTTMTVAIWCILKNPDIEKKLLDELNTVEMNSDGLMEYPGLINLPYLTTVSTAQRMIHHNPELFPEPDVFAPERWLGDGASANKANLVPFSRGPRMCLGMNLSYMEVYTFLGNLFRRYSMSLEKPDQAALGWSDQISLVLKDDVRIKVNGLR</sequence>
<dbReference type="SUPFAM" id="SSF48264">
    <property type="entry name" value="Cytochrome P450"/>
    <property type="match status" value="1"/>
</dbReference>
<dbReference type="EMBL" id="BAAFGZ010000158">
    <property type="protein sequence ID" value="GAB0135925.1"/>
    <property type="molecule type" value="Genomic_DNA"/>
</dbReference>
<dbReference type="PRINTS" id="PR00463">
    <property type="entry name" value="EP450I"/>
</dbReference>
<comment type="caution">
    <text evidence="8">The sequence shown here is derived from an EMBL/GenBank/DDBJ whole genome shotgun (WGS) entry which is preliminary data.</text>
</comment>
<keyword evidence="7" id="KW-0472">Membrane</keyword>
<keyword evidence="6" id="KW-0560">Oxidoreductase</keyword>
<gene>
    <name evidence="8" type="primary">g4246</name>
    <name evidence="8" type="ORF">EsDP_00004246</name>
</gene>
<dbReference type="Gene3D" id="1.10.630.10">
    <property type="entry name" value="Cytochrome P450"/>
    <property type="match status" value="2"/>
</dbReference>
<organism evidence="8 9">
    <name type="scientific">Epichloe bromicola</name>
    <dbReference type="NCBI Taxonomy" id="79588"/>
    <lineage>
        <taxon>Eukaryota</taxon>
        <taxon>Fungi</taxon>
        <taxon>Dikarya</taxon>
        <taxon>Ascomycota</taxon>
        <taxon>Pezizomycotina</taxon>
        <taxon>Sordariomycetes</taxon>
        <taxon>Hypocreomycetidae</taxon>
        <taxon>Hypocreales</taxon>
        <taxon>Clavicipitaceae</taxon>
        <taxon>Epichloe</taxon>
    </lineage>
</organism>
<reference evidence="9" key="1">
    <citation type="submission" date="2024-06" db="EMBL/GenBank/DDBJ databases">
        <title>Draft Genome Sequences of Epichloe bromicola Strains Isolated from Elymus ciliaris.</title>
        <authorList>
            <consortium name="Epichloe bromicola genome sequencing consortium"/>
            <person name="Miura A."/>
            <person name="Imano S."/>
            <person name="Ashida A."/>
            <person name="Sato I."/>
            <person name="Chiba S."/>
            <person name="Tanaka A."/>
            <person name="Camagna M."/>
            <person name="Takemoto D."/>
        </authorList>
    </citation>
    <scope>NUCLEOTIDE SEQUENCE [LARGE SCALE GENOMIC DNA]</scope>
    <source>
        <strain evidence="9">DP</strain>
    </source>
</reference>
<comment type="cofactor">
    <cofactor evidence="1">
        <name>heme</name>
        <dbReference type="ChEBI" id="CHEBI:30413"/>
    </cofactor>
</comment>
<keyword evidence="5" id="KW-0325">Glycoprotein</keyword>
<keyword evidence="7" id="KW-0812">Transmembrane</keyword>
<keyword evidence="3 6" id="KW-0479">Metal-binding</keyword>
<evidence type="ECO:0000256" key="1">
    <source>
        <dbReference type="ARBA" id="ARBA00001971"/>
    </source>
</evidence>
<dbReference type="PANTHER" id="PTHR24305">
    <property type="entry name" value="CYTOCHROME P450"/>
    <property type="match status" value="1"/>
</dbReference>
<proteinExistence type="inferred from homology"/>
<evidence type="ECO:0000313" key="8">
    <source>
        <dbReference type="EMBL" id="GAB0135925.1"/>
    </source>
</evidence>
<dbReference type="GO" id="GO:0004497">
    <property type="term" value="F:monooxygenase activity"/>
    <property type="evidence" value="ECO:0007669"/>
    <property type="project" value="UniProtKB-KW"/>
</dbReference>